<feature type="transmembrane region" description="Helical" evidence="1">
    <location>
        <begin position="26"/>
        <end position="48"/>
    </location>
</feature>
<sequence>MAHPDDAERTENAAGPVMTDRIRHYLGAWSAVSVVQFFVAEAAVIAAWRGPAPYTRRLNLISDLGQVHCGLHGTREVCSPLHTLMNVSFVLQGVGMVIAALLITSAVLRVAAYGPAVRAEARLSEGLARAGTRRTTPLPGFRARAAVALGVAPGGGRVSRHRAIVVPRAATLAVRILLGVAGAGVAVVGFVPQDSQEAVHLAGAGAYFLGGSLALVVLGVLWIRRTAAAWPVLLCGASAFAATVIGGAVALHVPEPGTLERFMGYPITAGIAVAGAVIAYRLGVPARQARALRRASR</sequence>
<dbReference type="EMBL" id="CP163302">
    <property type="protein sequence ID" value="XDP46288.1"/>
    <property type="molecule type" value="Genomic_DNA"/>
</dbReference>
<keyword evidence="1" id="KW-0812">Transmembrane</keyword>
<feature type="transmembrane region" description="Helical" evidence="1">
    <location>
        <begin position="230"/>
        <end position="251"/>
    </location>
</feature>
<dbReference type="KEGG" id="spue:AB5L97_04555"/>
<name>A0AB39L5X3_9MICC</name>
<dbReference type="AlphaFoldDB" id="A0AB39L5X3"/>
<proteinExistence type="predicted"/>
<organism evidence="2">
    <name type="scientific">Sinomonas puerhi</name>
    <dbReference type="NCBI Taxonomy" id="3238584"/>
    <lineage>
        <taxon>Bacteria</taxon>
        <taxon>Bacillati</taxon>
        <taxon>Actinomycetota</taxon>
        <taxon>Actinomycetes</taxon>
        <taxon>Micrococcales</taxon>
        <taxon>Micrococcaceae</taxon>
        <taxon>Sinomonas</taxon>
    </lineage>
</organism>
<evidence type="ECO:0000256" key="1">
    <source>
        <dbReference type="SAM" id="Phobius"/>
    </source>
</evidence>
<keyword evidence="1" id="KW-0472">Membrane</keyword>
<feature type="transmembrane region" description="Helical" evidence="1">
    <location>
        <begin position="89"/>
        <end position="112"/>
    </location>
</feature>
<gene>
    <name evidence="2" type="ORF">AB5L97_04555</name>
</gene>
<reference evidence="2" key="1">
    <citation type="submission" date="2024-07" db="EMBL/GenBank/DDBJ databases">
        <authorList>
            <person name="fu j."/>
        </authorList>
    </citation>
    <scope>NUCLEOTIDE SEQUENCE</scope>
    <source>
        <strain evidence="2">P10A9</strain>
    </source>
</reference>
<keyword evidence="1" id="KW-1133">Transmembrane helix</keyword>
<feature type="transmembrane region" description="Helical" evidence="1">
    <location>
        <begin position="263"/>
        <end position="284"/>
    </location>
</feature>
<evidence type="ECO:0000313" key="2">
    <source>
        <dbReference type="EMBL" id="XDP46288.1"/>
    </source>
</evidence>
<feature type="transmembrane region" description="Helical" evidence="1">
    <location>
        <begin position="172"/>
        <end position="192"/>
    </location>
</feature>
<feature type="transmembrane region" description="Helical" evidence="1">
    <location>
        <begin position="204"/>
        <end position="223"/>
    </location>
</feature>
<dbReference type="RefSeq" id="WP_369046631.1">
    <property type="nucleotide sequence ID" value="NZ_CP163302.1"/>
</dbReference>
<evidence type="ECO:0008006" key="3">
    <source>
        <dbReference type="Google" id="ProtNLM"/>
    </source>
</evidence>
<protein>
    <recommendedName>
        <fullName evidence="3">DUF998 domain-containing protein</fullName>
    </recommendedName>
</protein>
<accession>A0AB39L5X3</accession>